<dbReference type="EMBL" id="CP073078">
    <property type="protein sequence ID" value="QUD89315.1"/>
    <property type="molecule type" value="Genomic_DNA"/>
</dbReference>
<accession>A0A975G1D9</accession>
<evidence type="ECO:0000313" key="1">
    <source>
        <dbReference type="EMBL" id="QUD89315.1"/>
    </source>
</evidence>
<organism evidence="1 2">
    <name type="scientific">Phenylobacterium montanum</name>
    <dbReference type="NCBI Taxonomy" id="2823693"/>
    <lineage>
        <taxon>Bacteria</taxon>
        <taxon>Pseudomonadati</taxon>
        <taxon>Pseudomonadota</taxon>
        <taxon>Alphaproteobacteria</taxon>
        <taxon>Caulobacterales</taxon>
        <taxon>Caulobacteraceae</taxon>
        <taxon>Phenylobacterium</taxon>
    </lineage>
</organism>
<dbReference type="PROSITE" id="PS51318">
    <property type="entry name" value="TAT"/>
    <property type="match status" value="1"/>
</dbReference>
<evidence type="ECO:0000313" key="2">
    <source>
        <dbReference type="Proteomes" id="UP000676409"/>
    </source>
</evidence>
<dbReference type="RefSeq" id="WP_211939367.1">
    <property type="nucleotide sequence ID" value="NZ_CP073078.1"/>
</dbReference>
<dbReference type="Proteomes" id="UP000676409">
    <property type="component" value="Chromosome"/>
</dbReference>
<sequence length="146" mass="15287">MVERARRKFLLAGAAGLAVTALAPLGVLFLAPPAPRRAIAAYLRRSLPGLAVADQELDLFAQAFLNAAGGSAGGLRSALTVMAAPPLFAAMGRRKGIEHWSRAVMTSFLLSTDFFTTAAQQPGKTRYIAFADPYALGCANPLAVKA</sequence>
<dbReference type="InterPro" id="IPR006311">
    <property type="entry name" value="TAT_signal"/>
</dbReference>
<reference evidence="1" key="1">
    <citation type="submission" date="2021-04" db="EMBL/GenBank/DDBJ databases">
        <title>The complete genome sequence of Caulobacter sp. S6.</title>
        <authorList>
            <person name="Tang Y."/>
            <person name="Ouyang W."/>
            <person name="Liu Q."/>
            <person name="Huang B."/>
            <person name="Guo Z."/>
            <person name="Lei P."/>
        </authorList>
    </citation>
    <scope>NUCLEOTIDE SEQUENCE</scope>
    <source>
        <strain evidence="1">S6</strain>
    </source>
</reference>
<dbReference type="AlphaFoldDB" id="A0A975G1D9"/>
<proteinExistence type="predicted"/>
<protein>
    <submittedName>
        <fullName evidence="1">Uncharacterized protein</fullName>
    </submittedName>
</protein>
<gene>
    <name evidence="1" type="ORF">KCG34_05395</name>
</gene>
<keyword evidence="2" id="KW-1185">Reference proteome</keyword>
<name>A0A975G1D9_9CAUL</name>
<dbReference type="KEGG" id="caul:KCG34_05395"/>